<reference evidence="1 2" key="1">
    <citation type="submission" date="2024-01" db="EMBL/GenBank/DDBJ databases">
        <title>Genome assemblies of Stephania.</title>
        <authorList>
            <person name="Yang L."/>
        </authorList>
    </citation>
    <scope>NUCLEOTIDE SEQUENCE [LARGE SCALE GENOMIC DNA]</scope>
    <source>
        <strain evidence="1">YNDBR</strain>
        <tissue evidence="1">Leaf</tissue>
    </source>
</reference>
<proteinExistence type="predicted"/>
<protein>
    <submittedName>
        <fullName evidence="1">Uncharacterized protein</fullName>
    </submittedName>
</protein>
<name>A0AAP0Q049_9MAGN</name>
<evidence type="ECO:0000313" key="1">
    <source>
        <dbReference type="EMBL" id="KAK9162443.1"/>
    </source>
</evidence>
<sequence>MSLIRMRLVKNKKELIHTSVQYLNGIIKNLTLKYSSHTSLLAVNFLVTGSHPNPELQRISST</sequence>
<comment type="caution">
    <text evidence="1">The sequence shown here is derived from an EMBL/GenBank/DDBJ whole genome shotgun (WGS) entry which is preliminary data.</text>
</comment>
<dbReference type="Proteomes" id="UP001420932">
    <property type="component" value="Unassembled WGS sequence"/>
</dbReference>
<gene>
    <name evidence="1" type="ORF">Syun_003345</name>
</gene>
<keyword evidence="2" id="KW-1185">Reference proteome</keyword>
<evidence type="ECO:0000313" key="2">
    <source>
        <dbReference type="Proteomes" id="UP001420932"/>
    </source>
</evidence>
<dbReference type="EMBL" id="JBBNAF010000002">
    <property type="protein sequence ID" value="KAK9162443.1"/>
    <property type="molecule type" value="Genomic_DNA"/>
</dbReference>
<accession>A0AAP0Q049</accession>
<organism evidence="1 2">
    <name type="scientific">Stephania yunnanensis</name>
    <dbReference type="NCBI Taxonomy" id="152371"/>
    <lineage>
        <taxon>Eukaryota</taxon>
        <taxon>Viridiplantae</taxon>
        <taxon>Streptophyta</taxon>
        <taxon>Embryophyta</taxon>
        <taxon>Tracheophyta</taxon>
        <taxon>Spermatophyta</taxon>
        <taxon>Magnoliopsida</taxon>
        <taxon>Ranunculales</taxon>
        <taxon>Menispermaceae</taxon>
        <taxon>Menispermoideae</taxon>
        <taxon>Cissampelideae</taxon>
        <taxon>Stephania</taxon>
    </lineage>
</organism>
<dbReference type="AlphaFoldDB" id="A0AAP0Q049"/>